<dbReference type="EMBL" id="LR877171">
    <property type="protein sequence ID" value="CAD2222611.1"/>
    <property type="molecule type" value="Genomic_DNA"/>
</dbReference>
<feature type="region of interest" description="Disordered" evidence="1">
    <location>
        <begin position="226"/>
        <end position="263"/>
    </location>
</feature>
<keyword evidence="3" id="KW-1185">Reference proteome</keyword>
<dbReference type="AlphaFoldDB" id="A0A7G2CU66"/>
<name>A0A7G2CU66_9TRYP</name>
<dbReference type="Proteomes" id="UP000515908">
    <property type="component" value="Chromosome 27"/>
</dbReference>
<evidence type="ECO:0000256" key="1">
    <source>
        <dbReference type="SAM" id="MobiDB-lite"/>
    </source>
</evidence>
<organism evidence="2 3">
    <name type="scientific">Angomonas deanei</name>
    <dbReference type="NCBI Taxonomy" id="59799"/>
    <lineage>
        <taxon>Eukaryota</taxon>
        <taxon>Discoba</taxon>
        <taxon>Euglenozoa</taxon>
        <taxon>Kinetoplastea</taxon>
        <taxon>Metakinetoplastina</taxon>
        <taxon>Trypanosomatida</taxon>
        <taxon>Trypanosomatidae</taxon>
        <taxon>Strigomonadinae</taxon>
        <taxon>Angomonas</taxon>
    </lineage>
</organism>
<proteinExistence type="predicted"/>
<dbReference type="VEuPathDB" id="TriTrypDB:ADEAN_001015500"/>
<evidence type="ECO:0000313" key="3">
    <source>
        <dbReference type="Proteomes" id="UP000515908"/>
    </source>
</evidence>
<reference evidence="2 3" key="1">
    <citation type="submission" date="2020-08" db="EMBL/GenBank/DDBJ databases">
        <authorList>
            <person name="Newling K."/>
            <person name="Davey J."/>
            <person name="Forrester S."/>
        </authorList>
    </citation>
    <scope>NUCLEOTIDE SEQUENCE [LARGE SCALE GENOMIC DNA]</scope>
    <source>
        <strain evidence="3">Crithidia deanei Carvalho (ATCC PRA-265)</strain>
    </source>
</reference>
<protein>
    <submittedName>
        <fullName evidence="2">Uncharacterized protein</fullName>
    </submittedName>
</protein>
<accession>A0A7G2CU66</accession>
<gene>
    <name evidence="2" type="ORF">ADEAN_001015500</name>
</gene>
<feature type="compositionally biased region" description="Polar residues" evidence="1">
    <location>
        <begin position="231"/>
        <end position="256"/>
    </location>
</feature>
<evidence type="ECO:0000313" key="2">
    <source>
        <dbReference type="EMBL" id="CAD2222611.1"/>
    </source>
</evidence>
<sequence>MSLVSYDPSSRWTLPPWKDEAEVFFPTKGANADVSQVRVEGYYNQSNVGALIPSDLPRSTLLYVLTASEGRDLIFKSVQYSLQLIICFLKTPALFSPEMLPIADSLALRFWKNYNTIRHGRSLFKLGRGLINLFTLHDVCEKLLMKYGGGCHRRLRAVRLRVLSRCLPLLRLIGREDLGEDDYILKDGSTIGGPRFSLNARVLHHRRDVDSLVQDEMYCHTAQVEGYVPQPGNNSTFGRASDTETPTTPSVPFLSSRSRRRVV</sequence>
<dbReference type="OrthoDB" id="273423at2759"/>